<keyword evidence="6" id="KW-0695">RNA-directed DNA polymerase</keyword>
<evidence type="ECO:0000256" key="2">
    <source>
        <dbReference type="ARBA" id="ARBA00022695"/>
    </source>
</evidence>
<dbReference type="PANTHER" id="PTHR37984:SF15">
    <property type="entry name" value="INTEGRASE CATALYTIC DOMAIN-CONTAINING PROTEIN"/>
    <property type="match status" value="1"/>
</dbReference>
<name>A0A815VU82_9BILA</name>
<dbReference type="InterPro" id="IPR041373">
    <property type="entry name" value="RT_RNaseH"/>
</dbReference>
<dbReference type="GO" id="GO:0016787">
    <property type="term" value="F:hydrolase activity"/>
    <property type="evidence" value="ECO:0007669"/>
    <property type="project" value="UniProtKB-KW"/>
</dbReference>
<evidence type="ECO:0000256" key="7">
    <source>
        <dbReference type="SAM" id="MobiDB-lite"/>
    </source>
</evidence>
<dbReference type="Gene3D" id="3.30.420.10">
    <property type="entry name" value="Ribonuclease H-like superfamily/Ribonuclease H"/>
    <property type="match status" value="1"/>
</dbReference>
<comment type="caution">
    <text evidence="9">The sequence shown here is derived from an EMBL/GenBank/DDBJ whole genome shotgun (WGS) entry which is preliminary data.</text>
</comment>
<dbReference type="InterPro" id="IPR050951">
    <property type="entry name" value="Retrovirus_Pol_polyprotein"/>
</dbReference>
<keyword evidence="11" id="KW-1185">Reference proteome</keyword>
<dbReference type="Gene3D" id="1.10.340.70">
    <property type="match status" value="1"/>
</dbReference>
<reference evidence="9" key="1">
    <citation type="submission" date="2021-02" db="EMBL/GenBank/DDBJ databases">
        <authorList>
            <person name="Nowell W R."/>
        </authorList>
    </citation>
    <scope>NUCLEOTIDE SEQUENCE</scope>
</reference>
<protein>
    <recommendedName>
        <fullName evidence="8">Integrase catalytic domain-containing protein</fullName>
    </recommendedName>
</protein>
<dbReference type="SUPFAM" id="SSF53098">
    <property type="entry name" value="Ribonuclease H-like"/>
    <property type="match status" value="1"/>
</dbReference>
<dbReference type="Proteomes" id="UP000681722">
    <property type="component" value="Unassembled WGS sequence"/>
</dbReference>
<evidence type="ECO:0000256" key="3">
    <source>
        <dbReference type="ARBA" id="ARBA00022722"/>
    </source>
</evidence>
<dbReference type="InterPro" id="IPR001584">
    <property type="entry name" value="Integrase_cat-core"/>
</dbReference>
<keyword evidence="4" id="KW-0255">Endonuclease</keyword>
<keyword evidence="1" id="KW-0808">Transferase</keyword>
<keyword evidence="5" id="KW-0378">Hydrolase</keyword>
<feature type="non-terminal residue" evidence="9">
    <location>
        <position position="1"/>
    </location>
</feature>
<dbReference type="GO" id="GO:0015074">
    <property type="term" value="P:DNA integration"/>
    <property type="evidence" value="ECO:0007669"/>
    <property type="project" value="InterPro"/>
</dbReference>
<dbReference type="InterPro" id="IPR012337">
    <property type="entry name" value="RNaseH-like_sf"/>
</dbReference>
<evidence type="ECO:0000256" key="6">
    <source>
        <dbReference type="ARBA" id="ARBA00022918"/>
    </source>
</evidence>
<dbReference type="EMBL" id="CAJNOQ010025373">
    <property type="protein sequence ID" value="CAF1536622.1"/>
    <property type="molecule type" value="Genomic_DNA"/>
</dbReference>
<dbReference type="GO" id="GO:0003964">
    <property type="term" value="F:RNA-directed DNA polymerase activity"/>
    <property type="evidence" value="ECO:0007669"/>
    <property type="project" value="UniProtKB-KW"/>
</dbReference>
<sequence length="516" mass="59777">GISGILRQTTQHGTRICYYKSRTLSDTEKRYDPMEREALAMYWSIQQLREYIGDSYFSIETDSQPLINFHKKQIDNKRVMHWLFKLQDIIPQITEVKHLPRDKNTGPDYLSKHPISSTSKKPINDNDWPQGTETWEIKPQRPPSTFFTQLNAVITRQQAKRLIPAPPLTTSTAAHASLSSAPATTTSPSPQLFDFSLDRIRKEQMEDTDIIEIFNMVKQNPSKSSFTIKDVVLFKLLPRGKRKLRVPYIPQTLIKDILFTHHDHPLAGHFGMERTWRNIKNKYYWLNMKDSIENYIRSCSKCSKFNIQRRKAPGLLQPIDPAPVSSDEYKYVLVITDRLSGYVIAKASSNNTAQTTAQILMENVILVHGAPDKIIADQGQHFNNELIAAMSLAFARMPRNPFDRPPTEFKFSHPNDYWTELQRFKVIANKMARSNIQYRQTLTKQLYDRTRSSPVYNIDDLVWLKILIGRSKLDERYRGPYRITDKIPAVNYMLDDGDGAFVAHVNNLLPVYERLV</sequence>
<dbReference type="AlphaFoldDB" id="A0A815VU82"/>
<gene>
    <name evidence="9" type="ORF">GPM918_LOCUS38376</name>
    <name evidence="10" type="ORF">SRO942_LOCUS39198</name>
</gene>
<dbReference type="GO" id="GO:0004519">
    <property type="term" value="F:endonuclease activity"/>
    <property type="evidence" value="ECO:0007669"/>
    <property type="project" value="UniProtKB-KW"/>
</dbReference>
<dbReference type="Pfam" id="PF17921">
    <property type="entry name" value="Integrase_H2C2"/>
    <property type="match status" value="1"/>
</dbReference>
<dbReference type="InterPro" id="IPR041588">
    <property type="entry name" value="Integrase_H2C2"/>
</dbReference>
<dbReference type="PROSITE" id="PS50994">
    <property type="entry name" value="INTEGRASE"/>
    <property type="match status" value="1"/>
</dbReference>
<keyword evidence="3" id="KW-0540">Nuclease</keyword>
<evidence type="ECO:0000259" key="8">
    <source>
        <dbReference type="PROSITE" id="PS50994"/>
    </source>
</evidence>
<dbReference type="InterPro" id="IPR036397">
    <property type="entry name" value="RNaseH_sf"/>
</dbReference>
<accession>A0A815VU82</accession>
<dbReference type="SUPFAM" id="SSF56672">
    <property type="entry name" value="DNA/RNA polymerases"/>
    <property type="match status" value="1"/>
</dbReference>
<feature type="region of interest" description="Disordered" evidence="7">
    <location>
        <begin position="100"/>
        <end position="126"/>
    </location>
</feature>
<evidence type="ECO:0000256" key="1">
    <source>
        <dbReference type="ARBA" id="ARBA00022679"/>
    </source>
</evidence>
<keyword evidence="2" id="KW-0548">Nucleotidyltransferase</keyword>
<evidence type="ECO:0000313" key="11">
    <source>
        <dbReference type="Proteomes" id="UP000663829"/>
    </source>
</evidence>
<feature type="domain" description="Integrase catalytic" evidence="8">
    <location>
        <begin position="309"/>
        <end position="396"/>
    </location>
</feature>
<evidence type="ECO:0000313" key="9">
    <source>
        <dbReference type="EMBL" id="CAF1536622.1"/>
    </source>
</evidence>
<dbReference type="PANTHER" id="PTHR37984">
    <property type="entry name" value="PROTEIN CBG26694"/>
    <property type="match status" value="1"/>
</dbReference>
<evidence type="ECO:0000256" key="5">
    <source>
        <dbReference type="ARBA" id="ARBA00022801"/>
    </source>
</evidence>
<dbReference type="OrthoDB" id="10062030at2759"/>
<proteinExistence type="predicted"/>
<dbReference type="EMBL" id="CAJOBC010090986">
    <property type="protein sequence ID" value="CAF4396553.1"/>
    <property type="molecule type" value="Genomic_DNA"/>
</dbReference>
<organism evidence="9 11">
    <name type="scientific">Didymodactylos carnosus</name>
    <dbReference type="NCBI Taxonomy" id="1234261"/>
    <lineage>
        <taxon>Eukaryota</taxon>
        <taxon>Metazoa</taxon>
        <taxon>Spiralia</taxon>
        <taxon>Gnathifera</taxon>
        <taxon>Rotifera</taxon>
        <taxon>Eurotatoria</taxon>
        <taxon>Bdelloidea</taxon>
        <taxon>Philodinida</taxon>
        <taxon>Philodinidae</taxon>
        <taxon>Didymodactylos</taxon>
    </lineage>
</organism>
<dbReference type="InterPro" id="IPR043502">
    <property type="entry name" value="DNA/RNA_pol_sf"/>
</dbReference>
<feature type="compositionally biased region" description="Polar residues" evidence="7">
    <location>
        <begin position="114"/>
        <end position="126"/>
    </location>
</feature>
<evidence type="ECO:0000256" key="4">
    <source>
        <dbReference type="ARBA" id="ARBA00022759"/>
    </source>
</evidence>
<dbReference type="Pfam" id="PF17917">
    <property type="entry name" value="RT_RNaseH"/>
    <property type="match status" value="1"/>
</dbReference>
<evidence type="ECO:0000313" key="10">
    <source>
        <dbReference type="EMBL" id="CAF4396553.1"/>
    </source>
</evidence>
<dbReference type="FunFam" id="1.10.340.70:FF:000001">
    <property type="entry name" value="Retrovirus-related Pol polyprotein from transposon gypsy-like Protein"/>
    <property type="match status" value="1"/>
</dbReference>
<dbReference type="GO" id="GO:0003676">
    <property type="term" value="F:nucleic acid binding"/>
    <property type="evidence" value="ECO:0007669"/>
    <property type="project" value="InterPro"/>
</dbReference>
<dbReference type="Proteomes" id="UP000663829">
    <property type="component" value="Unassembled WGS sequence"/>
</dbReference>